<dbReference type="InterPro" id="IPR036179">
    <property type="entry name" value="Ig-like_dom_sf"/>
</dbReference>
<dbReference type="InterPro" id="IPR051170">
    <property type="entry name" value="Neural/epithelial_adhesion"/>
</dbReference>
<keyword evidence="7" id="KW-0325">Glycoprotein</keyword>
<dbReference type="Proteomes" id="UP001292094">
    <property type="component" value="Unassembled WGS sequence"/>
</dbReference>
<evidence type="ECO:0000256" key="5">
    <source>
        <dbReference type="ARBA" id="ARBA00023136"/>
    </source>
</evidence>
<feature type="region of interest" description="Disordered" evidence="9">
    <location>
        <begin position="206"/>
        <end position="297"/>
    </location>
</feature>
<evidence type="ECO:0000313" key="11">
    <source>
        <dbReference type="EMBL" id="KAK4291810.1"/>
    </source>
</evidence>
<evidence type="ECO:0000256" key="3">
    <source>
        <dbReference type="ARBA" id="ARBA00022729"/>
    </source>
</evidence>
<dbReference type="AlphaFoldDB" id="A0AAE1NKP7"/>
<comment type="caution">
    <text evidence="11">The sequence shown here is derived from an EMBL/GenBank/DDBJ whole genome shotgun (WGS) entry which is preliminary data.</text>
</comment>
<feature type="compositionally biased region" description="Basic and acidic residues" evidence="9">
    <location>
        <begin position="261"/>
        <end position="279"/>
    </location>
</feature>
<dbReference type="PANTHER" id="PTHR12231:SF157">
    <property type="entry name" value="DPR-INTERACTING PROTEIN EPSILON-RELATED"/>
    <property type="match status" value="1"/>
</dbReference>
<dbReference type="EMBL" id="JAWZYT010005041">
    <property type="protein sequence ID" value="KAK4291810.1"/>
    <property type="molecule type" value="Genomic_DNA"/>
</dbReference>
<reference evidence="11" key="1">
    <citation type="submission" date="2023-11" db="EMBL/GenBank/DDBJ databases">
        <title>Genome assemblies of two species of porcelain crab, Petrolisthes cinctipes and Petrolisthes manimaculis (Anomura: Porcellanidae).</title>
        <authorList>
            <person name="Angst P."/>
        </authorList>
    </citation>
    <scope>NUCLEOTIDE SEQUENCE</scope>
    <source>
        <strain evidence="11">PB745_02</strain>
        <tissue evidence="11">Gill</tissue>
    </source>
</reference>
<dbReference type="Pfam" id="PF13927">
    <property type="entry name" value="Ig_3"/>
    <property type="match status" value="1"/>
</dbReference>
<dbReference type="InterPro" id="IPR003598">
    <property type="entry name" value="Ig_sub2"/>
</dbReference>
<feature type="domain" description="Ig-like" evidence="10">
    <location>
        <begin position="8"/>
        <end position="99"/>
    </location>
</feature>
<feature type="domain" description="Ig-like" evidence="10">
    <location>
        <begin position="104"/>
        <end position="200"/>
    </location>
</feature>
<evidence type="ECO:0000313" key="12">
    <source>
        <dbReference type="Proteomes" id="UP001292094"/>
    </source>
</evidence>
<dbReference type="InterPro" id="IPR007110">
    <property type="entry name" value="Ig-like_dom"/>
</dbReference>
<sequence>MKGNSVPPNIVDGESSGDVKVEEGANITLECGATGTPPPTITWRRETRTNININATTHVVEQEGESLHLARVTRHDMDHYLCIASNGVPPMVSKRINVEVESVPPLLSVGNQLVGVPVGYNVELDCSVEAHPTALTYWTTGRGIMLHHGNKYQIKETPQNKELPYHTNMKLTITNITQDDYGNYKCVTKNSKGETDGKISLYETAPPTSAPTISPSQHQDILKDSRHHHQATNSVMRGGTSNQEGGEVQLVTAGGGGGGGDPKEKNDVIQLEERHKWEDGSGAGEGRGRHTQHDGSTAVSFSSTAVTGCRVSWWWLLLLITSIPHLLHQCHLL</sequence>
<keyword evidence="2" id="KW-1003">Cell membrane</keyword>
<keyword evidence="12" id="KW-1185">Reference proteome</keyword>
<protein>
    <recommendedName>
        <fullName evidence="10">Ig-like domain-containing protein</fullName>
    </recommendedName>
</protein>
<dbReference type="SMART" id="SM00408">
    <property type="entry name" value="IGc2"/>
    <property type="match status" value="2"/>
</dbReference>
<keyword evidence="3" id="KW-0732">Signal</keyword>
<dbReference type="PANTHER" id="PTHR12231">
    <property type="entry name" value="CTX-RELATED TYPE I TRANSMEMBRANE PROTEIN"/>
    <property type="match status" value="1"/>
</dbReference>
<name>A0AAE1NKP7_9EUCA</name>
<organism evidence="11 12">
    <name type="scientific">Petrolisthes manimaculis</name>
    <dbReference type="NCBI Taxonomy" id="1843537"/>
    <lineage>
        <taxon>Eukaryota</taxon>
        <taxon>Metazoa</taxon>
        <taxon>Ecdysozoa</taxon>
        <taxon>Arthropoda</taxon>
        <taxon>Crustacea</taxon>
        <taxon>Multicrustacea</taxon>
        <taxon>Malacostraca</taxon>
        <taxon>Eumalacostraca</taxon>
        <taxon>Eucarida</taxon>
        <taxon>Decapoda</taxon>
        <taxon>Pleocyemata</taxon>
        <taxon>Anomura</taxon>
        <taxon>Galatheoidea</taxon>
        <taxon>Porcellanidae</taxon>
        <taxon>Petrolisthes</taxon>
    </lineage>
</organism>
<dbReference type="GO" id="GO:0043005">
    <property type="term" value="C:neuron projection"/>
    <property type="evidence" value="ECO:0007669"/>
    <property type="project" value="TreeGrafter"/>
</dbReference>
<accession>A0AAE1NKP7</accession>
<dbReference type="SMART" id="SM00409">
    <property type="entry name" value="IG"/>
    <property type="match status" value="2"/>
</dbReference>
<dbReference type="InterPro" id="IPR013783">
    <property type="entry name" value="Ig-like_fold"/>
</dbReference>
<dbReference type="FunFam" id="2.60.40.10:FF:000328">
    <property type="entry name" value="CLUMA_CG000981, isoform A"/>
    <property type="match status" value="1"/>
</dbReference>
<keyword evidence="6" id="KW-1015">Disulfide bond</keyword>
<gene>
    <name evidence="11" type="ORF">Pmani_035389</name>
</gene>
<evidence type="ECO:0000256" key="4">
    <source>
        <dbReference type="ARBA" id="ARBA00022737"/>
    </source>
</evidence>
<evidence type="ECO:0000259" key="10">
    <source>
        <dbReference type="PROSITE" id="PS50835"/>
    </source>
</evidence>
<comment type="subcellular location">
    <subcellularLocation>
        <location evidence="1">Cell membrane</location>
    </subcellularLocation>
</comment>
<evidence type="ECO:0000256" key="8">
    <source>
        <dbReference type="ARBA" id="ARBA00023319"/>
    </source>
</evidence>
<dbReference type="InterPro" id="IPR003599">
    <property type="entry name" value="Ig_sub"/>
</dbReference>
<dbReference type="CDD" id="cd00096">
    <property type="entry name" value="Ig"/>
    <property type="match status" value="1"/>
</dbReference>
<dbReference type="PROSITE" id="PS50835">
    <property type="entry name" value="IG_LIKE"/>
    <property type="match status" value="2"/>
</dbReference>
<dbReference type="GO" id="GO:0005886">
    <property type="term" value="C:plasma membrane"/>
    <property type="evidence" value="ECO:0007669"/>
    <property type="project" value="UniProtKB-SubCell"/>
</dbReference>
<proteinExistence type="predicted"/>
<evidence type="ECO:0000256" key="2">
    <source>
        <dbReference type="ARBA" id="ARBA00022475"/>
    </source>
</evidence>
<feature type="compositionally biased region" description="Polar residues" evidence="9">
    <location>
        <begin position="231"/>
        <end position="244"/>
    </location>
</feature>
<dbReference type="SUPFAM" id="SSF48726">
    <property type="entry name" value="Immunoglobulin"/>
    <property type="match status" value="2"/>
</dbReference>
<evidence type="ECO:0000256" key="9">
    <source>
        <dbReference type="SAM" id="MobiDB-lite"/>
    </source>
</evidence>
<dbReference type="Gene3D" id="2.60.40.10">
    <property type="entry name" value="Immunoglobulins"/>
    <property type="match status" value="2"/>
</dbReference>
<evidence type="ECO:0000256" key="6">
    <source>
        <dbReference type="ARBA" id="ARBA00023157"/>
    </source>
</evidence>
<keyword evidence="8" id="KW-0393">Immunoglobulin domain</keyword>
<evidence type="ECO:0000256" key="7">
    <source>
        <dbReference type="ARBA" id="ARBA00023180"/>
    </source>
</evidence>
<feature type="compositionally biased region" description="Low complexity" evidence="9">
    <location>
        <begin position="206"/>
        <end position="216"/>
    </location>
</feature>
<keyword evidence="5" id="KW-0472">Membrane</keyword>
<dbReference type="Pfam" id="PF07679">
    <property type="entry name" value="I-set"/>
    <property type="match status" value="1"/>
</dbReference>
<dbReference type="InterPro" id="IPR013098">
    <property type="entry name" value="Ig_I-set"/>
</dbReference>
<keyword evidence="4" id="KW-0677">Repeat</keyword>
<evidence type="ECO:0000256" key="1">
    <source>
        <dbReference type="ARBA" id="ARBA00004236"/>
    </source>
</evidence>